<dbReference type="InterPro" id="IPR053784">
    <property type="entry name" value="Choice_anch_U_dom"/>
</dbReference>
<keyword evidence="1" id="KW-0472">Membrane</keyword>
<dbReference type="InterPro" id="IPR018211">
    <property type="entry name" value="ADH_Fe_CS"/>
</dbReference>
<protein>
    <submittedName>
        <fullName evidence="3">von Willebrand factor type A domain protein</fullName>
    </submittedName>
</protein>
<reference evidence="3" key="1">
    <citation type="submission" date="2020-10" db="EMBL/GenBank/DDBJ databases">
        <authorList>
            <person name="Hahn C.J."/>
            <person name="Laso-Perez R."/>
            <person name="Vulcano F."/>
            <person name="Vaziourakis K.-M."/>
            <person name="Stokke R."/>
            <person name="Steen I.H."/>
            <person name="Teske A."/>
            <person name="Boetius A."/>
            <person name="Liebeke M."/>
            <person name="Amann R."/>
            <person name="Knittel K."/>
        </authorList>
    </citation>
    <scope>NUCLEOTIDE SEQUENCE</scope>
    <source>
        <strain evidence="3">Gfbio:e3339647-f889-4370-9287-4fb5cb688e4c:AG392O15_GoMArc1</strain>
    </source>
</reference>
<organism evidence="3 4">
    <name type="scientific">Candidatus Argoarchaeum ethanivorans</name>
    <dbReference type="NCBI Taxonomy" id="2608793"/>
    <lineage>
        <taxon>Archaea</taxon>
        <taxon>Methanobacteriati</taxon>
        <taxon>Methanobacteriota</taxon>
        <taxon>Stenosarchaea group</taxon>
        <taxon>Methanomicrobia</taxon>
        <taxon>Methanosarcinales</taxon>
        <taxon>Methanosarcinales incertae sedis</taxon>
        <taxon>GOM Arc I cluster</taxon>
        <taxon>Candidatus Argoarchaeum</taxon>
    </lineage>
</organism>
<dbReference type="Pfam" id="PF00092">
    <property type="entry name" value="VWA"/>
    <property type="match status" value="1"/>
</dbReference>
<feature type="domain" description="VWFA" evidence="2">
    <location>
        <begin position="904"/>
        <end position="1083"/>
    </location>
</feature>
<dbReference type="SUPFAM" id="SSF53300">
    <property type="entry name" value="vWA-like"/>
    <property type="match status" value="1"/>
</dbReference>
<keyword evidence="1" id="KW-0812">Transmembrane</keyword>
<dbReference type="GO" id="GO:0016491">
    <property type="term" value="F:oxidoreductase activity"/>
    <property type="evidence" value="ECO:0007669"/>
    <property type="project" value="InterPro"/>
</dbReference>
<keyword evidence="1" id="KW-1133">Transmembrane helix</keyword>
<dbReference type="PANTHER" id="PTHR10579:SF43">
    <property type="entry name" value="ZINC FINGER (C3HC4-TYPE RING FINGER) FAMILY PROTEIN"/>
    <property type="match status" value="1"/>
</dbReference>
<dbReference type="EMBL" id="CAJHIO010000006">
    <property type="protein sequence ID" value="CAD6491548.1"/>
    <property type="molecule type" value="Genomic_DNA"/>
</dbReference>
<dbReference type="Gene3D" id="3.40.50.410">
    <property type="entry name" value="von Willebrand factor, type A domain"/>
    <property type="match status" value="1"/>
</dbReference>
<dbReference type="SMART" id="SM00327">
    <property type="entry name" value="VWA"/>
    <property type="match status" value="1"/>
</dbReference>
<dbReference type="NCBIfam" id="NF041766">
    <property type="entry name" value="choice_anch_U"/>
    <property type="match status" value="1"/>
</dbReference>
<dbReference type="Gene3D" id="2.60.120.380">
    <property type="match status" value="1"/>
</dbReference>
<feature type="transmembrane region" description="Helical" evidence="1">
    <location>
        <begin position="1476"/>
        <end position="1496"/>
    </location>
</feature>
<evidence type="ECO:0000259" key="2">
    <source>
        <dbReference type="PROSITE" id="PS50234"/>
    </source>
</evidence>
<sequence>MLYNVAMRHLTLVVVVVCLAAIFLGCIEQDGEITKPAETELVLSDYPELFEKDVIIVIGSNASGIEIEAADAIVENLFDLTGNMPVIKTDAEITEDELAGHNLILVGGADSNEVLEAVYNMTDTMRVTGEYPGAGKGVLDMLRNPWDPEKAMLLVAGSDEWGVKAGSMKLLKGHFKDEEKLTSGYSTEFVAKTLNISPLSVSSFENDILTDIFGDYQFFEIYDGSNVIPPQKFVITLDSTGKPMDFNSLLRDANVDIKDDNKAIRVSKALVIYFSADGLSGFKFLKSSLEIPYQKEDFKNPVSYAEKVQPPSVSRIDNAFEVTLYTWCEEEGILIGWQVKIKDDKITSMIGEVIDTGIGHFKPRTEGVVHVPGYRISVEFDRASLIKSMSPADPGEIQVSDHWVEIRPLSADTESTTISISGFGANEVVDISITVGTHNIQDASGNPIQINTNGDGDGSTVFKPAQNSYSGRAEIEATSPSDHAVLEFGSFTDEGRCLTFEEIILDTATVDGNTVTFEVHYTDHAVDSVATQHKITPQSLLNAVTNAYQVQCGDWGFNRHLGADYDADGILHLYENDGQYDFHGDHGTNAYSGSERRINYQANLKFAFTNQGIDYAGENVIVGHEHFHGIQSAYNNGNFKWYPNLAYVEGTARFTQTIMDANAEHKSNSLFSLDANDYMSNTDRRLRDFSYNYCLYWGFLYQHNGGMATLEEIMEEIRSVGNNIETDLPQAITNVLSRVPGDHDTFEESVEDFSVAVYKKDFNWNGKDWGTFLNDVTLAADRTYPDDINKLNPVIKDTLNEWAADYVEVGISSDVKSGDAEVGFQGEGCLGGFTHSDYTVKLILFDATHPNGLVLDFVDDHKNDDIIPDIDEYDKVVAVIGCKDHCFGGDGDYTFTFESSLYLDVVLDTDRSGSMSGQKMTNAKNAAKTFIDLLEEPSGWWIFATDRDKVGLVSFASSATLDRQLTSDFNDAKSVIDGYSAYGSTNMGDALSKSINELKANGREGTTHTIIYFTDGMTNTGSTPDEILNILVPQAVDAGISIYTLGYGSNVNSAFLSQVASTGNGKYYFAPDGAALQQIYIELSHTTKGWQPVASFSGKVAQGETKAVGTLNVQPKTSLMKVVLSWPGSNLDLILIDPSGNQTMPGAGVIYSGNDALPEYYEVYDPEPGDWTIQVYGKDTTGATEDYNVMVFQPGALMQVNPTKWDVNYPLNRRTAFNVSEIAGNVNLTNVTFTASDLTETIAASAVKSLMKSQAEAEERGEASIATLTKEAYAQNTNVIPANYFSFTPNDFSVPSGESKNVEATLTLPSNSIHSGTYSGTINVSSDGGNSTIFVTVTVASVETATGTGTAYFASDAGTIEDLAALNESDLPEENPNVDFPHGLFSFNITGLSYGETVNVTINFPEDIPTTAQYWKYNASSGEWYQIPIGSNDGDNIITIMLQDGGIGDNDGVENGIISDPGAPGVPSAPPVPVPALTPIGMIVLIICLLGLLFVMSVSRVKKKV</sequence>
<proteinExistence type="predicted"/>
<dbReference type="PROSITE" id="PS00913">
    <property type="entry name" value="ADH_IRON_1"/>
    <property type="match status" value="1"/>
</dbReference>
<gene>
    <name evidence="3" type="ORF">CHKLHMKO_00149</name>
</gene>
<dbReference type="GO" id="GO:0046872">
    <property type="term" value="F:metal ion binding"/>
    <property type="evidence" value="ECO:0007669"/>
    <property type="project" value="InterPro"/>
</dbReference>
<evidence type="ECO:0000313" key="3">
    <source>
        <dbReference type="EMBL" id="CAD6491548.1"/>
    </source>
</evidence>
<evidence type="ECO:0000313" key="4">
    <source>
        <dbReference type="Proteomes" id="UP000610373"/>
    </source>
</evidence>
<accession>A0A811T6P8</accession>
<evidence type="ECO:0000256" key="1">
    <source>
        <dbReference type="SAM" id="Phobius"/>
    </source>
</evidence>
<dbReference type="InterPro" id="IPR002035">
    <property type="entry name" value="VWF_A"/>
</dbReference>
<dbReference type="InterPro" id="IPR051266">
    <property type="entry name" value="CLCR"/>
</dbReference>
<dbReference type="InterPro" id="IPR036465">
    <property type="entry name" value="vWFA_dom_sf"/>
</dbReference>
<dbReference type="PANTHER" id="PTHR10579">
    <property type="entry name" value="CALCIUM-ACTIVATED CHLORIDE CHANNEL REGULATOR"/>
    <property type="match status" value="1"/>
</dbReference>
<dbReference type="Proteomes" id="UP000610373">
    <property type="component" value="Unassembled WGS sequence"/>
</dbReference>
<dbReference type="PROSITE" id="PS50234">
    <property type="entry name" value="VWFA"/>
    <property type="match status" value="1"/>
</dbReference>
<comment type="caution">
    <text evidence="3">The sequence shown here is derived from an EMBL/GenBank/DDBJ whole genome shotgun (WGS) entry which is preliminary data.</text>
</comment>
<name>A0A811T6P8_9EURY</name>